<comment type="function">
    <text evidence="3">Required for maturation of 30S ribosomal subunits.</text>
</comment>
<evidence type="ECO:0000256" key="1">
    <source>
        <dbReference type="ARBA" id="ARBA00022490"/>
    </source>
</evidence>
<gene>
    <name evidence="3" type="primary">rimP</name>
    <name evidence="6" type="ordered locus">Ornrh_0996</name>
</gene>
<organism evidence="6 7">
    <name type="scientific">Ornithobacterium rhinotracheale (strain ATCC 51463 / DSM 15997 / CCUG 23171 / CIP 104009 / LMG 9086)</name>
    <dbReference type="NCBI Taxonomy" id="867902"/>
    <lineage>
        <taxon>Bacteria</taxon>
        <taxon>Pseudomonadati</taxon>
        <taxon>Bacteroidota</taxon>
        <taxon>Flavobacteriia</taxon>
        <taxon>Flavobacteriales</taxon>
        <taxon>Weeksellaceae</taxon>
        <taxon>Ornithobacterium</taxon>
    </lineage>
</organism>
<evidence type="ECO:0000259" key="4">
    <source>
        <dbReference type="Pfam" id="PF02576"/>
    </source>
</evidence>
<evidence type="ECO:0000256" key="2">
    <source>
        <dbReference type="ARBA" id="ARBA00022517"/>
    </source>
</evidence>
<dbReference type="RefSeq" id="WP_014790789.1">
    <property type="nucleotide sequence ID" value="NC_018016.1"/>
</dbReference>
<dbReference type="GeneID" id="97257697"/>
<dbReference type="InterPro" id="IPR003728">
    <property type="entry name" value="Ribosome_maturation_RimP"/>
</dbReference>
<dbReference type="SUPFAM" id="SSF75420">
    <property type="entry name" value="YhbC-like, N-terminal domain"/>
    <property type="match status" value="1"/>
</dbReference>
<dbReference type="AlphaFoldDB" id="I3ZZQ4"/>
<dbReference type="GO" id="GO:0006412">
    <property type="term" value="P:translation"/>
    <property type="evidence" value="ECO:0007669"/>
    <property type="project" value="TreeGrafter"/>
</dbReference>
<evidence type="ECO:0000313" key="7">
    <source>
        <dbReference type="Proteomes" id="UP000006051"/>
    </source>
</evidence>
<dbReference type="HAMAP" id="MF_01077">
    <property type="entry name" value="RimP"/>
    <property type="match status" value="1"/>
</dbReference>
<comment type="similarity">
    <text evidence="3">Belongs to the RimP family.</text>
</comment>
<dbReference type="GeneID" id="71569280"/>
<dbReference type="NCBIfam" id="NF002531">
    <property type="entry name" value="PRK02001.1"/>
    <property type="match status" value="1"/>
</dbReference>
<evidence type="ECO:0000256" key="3">
    <source>
        <dbReference type="HAMAP-Rule" id="MF_01077"/>
    </source>
</evidence>
<dbReference type="PANTHER" id="PTHR33867">
    <property type="entry name" value="RIBOSOME MATURATION FACTOR RIMP"/>
    <property type="match status" value="1"/>
</dbReference>
<evidence type="ECO:0000313" key="6">
    <source>
        <dbReference type="EMBL" id="AFL97188.1"/>
    </source>
</evidence>
<dbReference type="InterPro" id="IPR028998">
    <property type="entry name" value="RimP_C"/>
</dbReference>
<keyword evidence="7" id="KW-1185">Reference proteome</keyword>
<dbReference type="CDD" id="cd01734">
    <property type="entry name" value="YlxS_C"/>
    <property type="match status" value="1"/>
</dbReference>
<feature type="domain" description="Ribosome maturation factor RimP C-terminal" evidence="5">
    <location>
        <begin position="78"/>
        <end position="152"/>
    </location>
</feature>
<keyword evidence="1 3" id="KW-0963">Cytoplasm</keyword>
<comment type="subcellular location">
    <subcellularLocation>
        <location evidence="3">Cytoplasm</location>
    </subcellularLocation>
</comment>
<sequence>MKEKVEKLLTEAIAENPALFLVDWSIDAQNQIQVLVDGDEGLPMEEVVRISRHIEHNLDREAEDFALMVSSPGVDYPLQSERQFKKNIGRLLKVKTESQGEIKARLEEVNEEGITLTWKQREKKPVGKGKHTVEKVEKIPFGDIKKAVVQIEI</sequence>
<reference evidence="6 7" key="1">
    <citation type="submission" date="2012-06" db="EMBL/GenBank/DDBJ databases">
        <title>The complete genome of Ornithobacterium rhinotracheale DSM 15997.</title>
        <authorList>
            <consortium name="US DOE Joint Genome Institute (JGI-PGF)"/>
            <person name="Lucas S."/>
            <person name="Copeland A."/>
            <person name="Lapidus A."/>
            <person name="Goodwin L."/>
            <person name="Pitluck S."/>
            <person name="Peters L."/>
            <person name="Mikhailova N."/>
            <person name="Teshima H."/>
            <person name="Kyrpides N."/>
            <person name="Mavromatis K."/>
            <person name="Pagani I."/>
            <person name="Ivanova N."/>
            <person name="Ovchinnikova G."/>
            <person name="Zeytun A."/>
            <person name="Detter J.C."/>
            <person name="Han C."/>
            <person name="Land M."/>
            <person name="Hauser L."/>
            <person name="Markowitz V."/>
            <person name="Cheng J.-F."/>
            <person name="Hugenholtz P."/>
            <person name="Woyke T."/>
            <person name="Wu D."/>
            <person name="Lang E."/>
            <person name="Kopitz M."/>
            <person name="Brambilla E."/>
            <person name="Klenk H.-P."/>
            <person name="Eisen J.A."/>
        </authorList>
    </citation>
    <scope>NUCLEOTIDE SEQUENCE [LARGE SCALE GENOMIC DNA]</scope>
    <source>
        <strain evidence="7">ATCC 51463 / DSM 15997 / CCUG 23171 / LMG 9086</strain>
    </source>
</reference>
<dbReference type="PANTHER" id="PTHR33867:SF1">
    <property type="entry name" value="RIBOSOME MATURATION FACTOR RIMP"/>
    <property type="match status" value="1"/>
</dbReference>
<dbReference type="GO" id="GO:0000028">
    <property type="term" value="P:ribosomal small subunit assembly"/>
    <property type="evidence" value="ECO:0007669"/>
    <property type="project" value="TreeGrafter"/>
</dbReference>
<keyword evidence="2 3" id="KW-0690">Ribosome biogenesis</keyword>
<dbReference type="EMBL" id="CP003283">
    <property type="protein sequence ID" value="AFL97188.1"/>
    <property type="molecule type" value="Genomic_DNA"/>
</dbReference>
<dbReference type="STRING" id="867902.Ornrh_0996"/>
<evidence type="ECO:0000259" key="5">
    <source>
        <dbReference type="Pfam" id="PF17384"/>
    </source>
</evidence>
<proteinExistence type="inferred from homology"/>
<protein>
    <recommendedName>
        <fullName evidence="3">Ribosome maturation factor RimP</fullName>
    </recommendedName>
</protein>
<dbReference type="Proteomes" id="UP000006051">
    <property type="component" value="Chromosome"/>
</dbReference>
<dbReference type="InterPro" id="IPR035956">
    <property type="entry name" value="RimP_N_sf"/>
</dbReference>
<dbReference type="HOGENOM" id="CLU_070525_3_1_10"/>
<dbReference type="KEGG" id="orh:Ornrh_0996"/>
<dbReference type="PATRIC" id="fig|867902.3.peg.984"/>
<dbReference type="Pfam" id="PF02576">
    <property type="entry name" value="RimP_N"/>
    <property type="match status" value="1"/>
</dbReference>
<dbReference type="GO" id="GO:0005829">
    <property type="term" value="C:cytosol"/>
    <property type="evidence" value="ECO:0007669"/>
    <property type="project" value="TreeGrafter"/>
</dbReference>
<dbReference type="InterPro" id="IPR028989">
    <property type="entry name" value="RimP_N"/>
</dbReference>
<dbReference type="eggNOG" id="COG0779">
    <property type="taxonomic scope" value="Bacteria"/>
</dbReference>
<accession>I3ZZQ4</accession>
<dbReference type="Pfam" id="PF17384">
    <property type="entry name" value="DUF150_C"/>
    <property type="match status" value="1"/>
</dbReference>
<dbReference type="Gene3D" id="3.30.300.70">
    <property type="entry name" value="RimP-like superfamily, N-terminal"/>
    <property type="match status" value="1"/>
</dbReference>
<feature type="domain" description="Ribosome maturation factor RimP N-terminal" evidence="4">
    <location>
        <begin position="17"/>
        <end position="75"/>
    </location>
</feature>
<name>I3ZZQ4_ORNRL</name>